<organism evidence="1 2">
    <name type="scientific">Rhodonellum ikkaensis</name>
    <dbReference type="NCBI Taxonomy" id="336829"/>
    <lineage>
        <taxon>Bacteria</taxon>
        <taxon>Pseudomonadati</taxon>
        <taxon>Bacteroidota</taxon>
        <taxon>Cytophagia</taxon>
        <taxon>Cytophagales</taxon>
        <taxon>Cytophagaceae</taxon>
        <taxon>Rhodonellum</taxon>
    </lineage>
</organism>
<reference evidence="1 2" key="1">
    <citation type="submission" date="2016-10" db="EMBL/GenBank/DDBJ databases">
        <authorList>
            <person name="Varghese N."/>
            <person name="Submissions S."/>
        </authorList>
    </citation>
    <scope>NUCLEOTIDE SEQUENCE [LARGE SCALE GENOMIC DNA]</scope>
    <source>
        <strain evidence="1 2">DSM 17997</strain>
    </source>
</reference>
<name>A0A1H3M0U7_9BACT</name>
<protein>
    <submittedName>
        <fullName evidence="1">SprT-like family protein</fullName>
    </submittedName>
</protein>
<proteinExistence type="predicted"/>
<comment type="caution">
    <text evidence="1">The sequence shown here is derived from an EMBL/GenBank/DDBJ whole genome shotgun (WGS) entry which is preliminary data.</text>
</comment>
<dbReference type="Proteomes" id="UP000199663">
    <property type="component" value="Unassembled WGS sequence"/>
</dbReference>
<evidence type="ECO:0000313" key="2">
    <source>
        <dbReference type="Proteomes" id="UP000199663"/>
    </source>
</evidence>
<dbReference type="EMBL" id="FNQC01000002">
    <property type="protein sequence ID" value="SDY70183.1"/>
    <property type="molecule type" value="Genomic_DNA"/>
</dbReference>
<keyword evidence="2" id="KW-1185">Reference proteome</keyword>
<accession>A0A1H3M0U7</accession>
<evidence type="ECO:0000313" key="1">
    <source>
        <dbReference type="EMBL" id="SDY70183.1"/>
    </source>
</evidence>
<sequence length="208" mass="24322">MSTAQKIFNSLNLHLPENSVQYCWDLWNEDPFNFLITKSRSTKLGDFRYRKDRPIQTITINSDLNTFQFLITYIHEVAHHRAFKNYGIAIKPHGLEWKKTFQEIISPMLSDLVFPKDILIPLKRHMLNPKASTGADLFLNREIKKYNLQNQEPGHSLLNDIKLGSIFELKGRKFQKETVRRTRVLCIEIPSGKKYLISAHAEVRKIEA</sequence>
<gene>
    <name evidence="1" type="ORF">SAMN05444412_102294</name>
</gene>
<dbReference type="RefSeq" id="WP_019596704.1">
    <property type="nucleotide sequence ID" value="NZ_FNQC01000002.1"/>
</dbReference>